<evidence type="ECO:0008006" key="5">
    <source>
        <dbReference type="Google" id="ProtNLM"/>
    </source>
</evidence>
<proteinExistence type="predicted"/>
<keyword evidence="2" id="KW-0732">Signal</keyword>
<evidence type="ECO:0000256" key="2">
    <source>
        <dbReference type="SAM" id="SignalP"/>
    </source>
</evidence>
<dbReference type="RefSeq" id="WP_143879633.1">
    <property type="nucleotide sequence ID" value="NZ_BAABLZ010000001.1"/>
</dbReference>
<dbReference type="AlphaFoldDB" id="A0A516V6I7"/>
<dbReference type="Proteomes" id="UP000315891">
    <property type="component" value="Chromosome"/>
</dbReference>
<dbReference type="EMBL" id="CP041742">
    <property type="protein sequence ID" value="QDQ74123.1"/>
    <property type="molecule type" value="Genomic_DNA"/>
</dbReference>
<dbReference type="PROSITE" id="PS51257">
    <property type="entry name" value="PROKAR_LIPOPROTEIN"/>
    <property type="match status" value="1"/>
</dbReference>
<evidence type="ECO:0000313" key="4">
    <source>
        <dbReference type="Proteomes" id="UP000315891"/>
    </source>
</evidence>
<evidence type="ECO:0000313" key="3">
    <source>
        <dbReference type="EMBL" id="QDQ74123.1"/>
    </source>
</evidence>
<name>A0A516V6I7_9GAMM</name>
<protein>
    <recommendedName>
        <fullName evidence="5">Exo-alpha-sialidase</fullName>
    </recommendedName>
</protein>
<evidence type="ECO:0000256" key="1">
    <source>
        <dbReference type="SAM" id="MobiDB-lite"/>
    </source>
</evidence>
<feature type="chain" id="PRO_5022003709" description="Exo-alpha-sialidase" evidence="2">
    <location>
        <begin position="18"/>
        <end position="434"/>
    </location>
</feature>
<gene>
    <name evidence="3" type="ORF">FNZ56_09645</name>
</gene>
<feature type="region of interest" description="Disordered" evidence="1">
    <location>
        <begin position="23"/>
        <end position="53"/>
    </location>
</feature>
<sequence length="434" mass="46187">MKTRILTLVFAIASGLAACGRESPAPASQAGEATGLLPWNLPAPPGSGEPDLATGPNGRVALLWLNSESGRRTLLQYAELGVQDRWEGPLTIAVGNSFVVNAVDTPHIAIADDRALWVQYLQRQPEGGYGVRLVTSRSGGMNWSDPIAVNDDNVAAGHAAAEHGFAALWPAGGDRIGIAWLDGRDAGDEHEDHDEAGEHHDGRRDEHAHAGATALRATTFGPDLQRAGEAVVDARSCDCCSTAVARTTKGVVIAYRDRSDAEIRDIATVAFDGKQWSAPRPVHAEGWHMTGCPVNGPSIAANGDDLVVGWYTAANDEPRVQLALSRDGGAHFGDPLVLERGKQVDGRVAVALDGDNAWALWLREEFGGSSLWLARLTPDLSKERERVKVAMLKVRGGASGHPKLALRNGTAFIVWTDSDGTLTQLQGARFVPKP</sequence>
<dbReference type="OrthoDB" id="9764969at2"/>
<reference evidence="3 4" key="1">
    <citation type="submission" date="2019-07" db="EMBL/GenBank/DDBJ databases">
        <title>Lysobacter weifangensis sp. nov., isolated from bensulfuron-methyl contaminated farmland soil.</title>
        <authorList>
            <person name="Zhao H."/>
        </authorList>
    </citation>
    <scope>NUCLEOTIDE SEQUENCE [LARGE SCALE GENOMIC DNA]</scope>
    <source>
        <strain evidence="3 4">CC-Bw-6</strain>
    </source>
</reference>
<feature type="compositionally biased region" description="Basic and acidic residues" evidence="1">
    <location>
        <begin position="196"/>
        <end position="209"/>
    </location>
</feature>
<keyword evidence="4" id="KW-1185">Reference proteome</keyword>
<dbReference type="Gene3D" id="2.120.10.10">
    <property type="match status" value="1"/>
</dbReference>
<feature type="signal peptide" evidence="2">
    <location>
        <begin position="1"/>
        <end position="17"/>
    </location>
</feature>
<accession>A0A516V6I7</accession>
<dbReference type="InterPro" id="IPR036278">
    <property type="entry name" value="Sialidase_sf"/>
</dbReference>
<organism evidence="3 4">
    <name type="scientific">Pseudoluteimonas lycopersici</name>
    <dbReference type="NCBI Taxonomy" id="1324796"/>
    <lineage>
        <taxon>Bacteria</taxon>
        <taxon>Pseudomonadati</taxon>
        <taxon>Pseudomonadota</taxon>
        <taxon>Gammaproteobacteria</taxon>
        <taxon>Lysobacterales</taxon>
        <taxon>Lysobacteraceae</taxon>
        <taxon>Pseudoluteimonas</taxon>
    </lineage>
</organism>
<feature type="region of interest" description="Disordered" evidence="1">
    <location>
        <begin position="186"/>
        <end position="209"/>
    </location>
</feature>
<dbReference type="SUPFAM" id="SSF50939">
    <property type="entry name" value="Sialidases"/>
    <property type="match status" value="1"/>
</dbReference>